<evidence type="ECO:0000256" key="1">
    <source>
        <dbReference type="SAM" id="MobiDB-lite"/>
    </source>
</evidence>
<dbReference type="PANTHER" id="PTHR36138">
    <property type="entry name" value="EXPRESSED PROTEIN-RELATED"/>
    <property type="match status" value="1"/>
</dbReference>
<feature type="region of interest" description="Disordered" evidence="1">
    <location>
        <begin position="89"/>
        <end position="108"/>
    </location>
</feature>
<reference evidence="2" key="1">
    <citation type="submission" date="2024-10" db="EMBL/GenBank/DDBJ databases">
        <authorList>
            <person name="Ryan C."/>
        </authorList>
    </citation>
    <scope>NUCLEOTIDE SEQUENCE [LARGE SCALE GENOMIC DNA]</scope>
</reference>
<feature type="compositionally biased region" description="Acidic residues" evidence="1">
    <location>
        <begin position="93"/>
        <end position="108"/>
    </location>
</feature>
<organism evidence="2 3">
    <name type="scientific">Urochloa decumbens</name>
    <dbReference type="NCBI Taxonomy" id="240449"/>
    <lineage>
        <taxon>Eukaryota</taxon>
        <taxon>Viridiplantae</taxon>
        <taxon>Streptophyta</taxon>
        <taxon>Embryophyta</taxon>
        <taxon>Tracheophyta</taxon>
        <taxon>Spermatophyta</taxon>
        <taxon>Magnoliopsida</taxon>
        <taxon>Liliopsida</taxon>
        <taxon>Poales</taxon>
        <taxon>Poaceae</taxon>
        <taxon>PACMAD clade</taxon>
        <taxon>Panicoideae</taxon>
        <taxon>Panicodae</taxon>
        <taxon>Paniceae</taxon>
        <taxon>Melinidinae</taxon>
        <taxon>Urochloa</taxon>
    </lineage>
</organism>
<dbReference type="AlphaFoldDB" id="A0ABC9A266"/>
<proteinExistence type="predicted"/>
<evidence type="ECO:0000313" key="3">
    <source>
        <dbReference type="Proteomes" id="UP001497457"/>
    </source>
</evidence>
<dbReference type="Proteomes" id="UP001497457">
    <property type="component" value="Chromosome 2b"/>
</dbReference>
<accession>A0ABC9A266</accession>
<keyword evidence="3" id="KW-1185">Reference proteome</keyword>
<gene>
    <name evidence="2" type="ORF">URODEC1_LOCUS50203</name>
</gene>
<protein>
    <submittedName>
        <fullName evidence="2">Uncharacterized protein</fullName>
    </submittedName>
</protein>
<sequence length="108" mass="12221">MEAASAAGESKPAEAKKTKMVRVKQEYIDRLISSRPLKRPFPFLTEERILLLDPKEQEETRAIQARIAASIKVALDEEEDILEQYHAKGYAEVEAEDEDDEEGVDMGN</sequence>
<name>A0ABC9A266_9POAL</name>
<dbReference type="EMBL" id="OZ075112">
    <property type="protein sequence ID" value="CAL4970668.1"/>
    <property type="molecule type" value="Genomic_DNA"/>
</dbReference>
<evidence type="ECO:0000313" key="2">
    <source>
        <dbReference type="EMBL" id="CAL4970668.1"/>
    </source>
</evidence>
<dbReference type="PANTHER" id="PTHR36138:SF13">
    <property type="entry name" value="OS04G0604500 PROTEIN"/>
    <property type="match status" value="1"/>
</dbReference>